<gene>
    <name evidence="1" type="ORF">PMYSY11_0949</name>
</gene>
<proteinExistence type="predicted"/>
<organism evidence="1">
    <name type="scientific">Pseudomonas marincola</name>
    <dbReference type="NCBI Taxonomy" id="437900"/>
    <lineage>
        <taxon>Bacteria</taxon>
        <taxon>Pseudomonadati</taxon>
        <taxon>Pseudomonadota</taxon>
        <taxon>Gammaproteobacteria</taxon>
        <taxon>Pseudomonadales</taxon>
        <taxon>Pseudomonadaceae</taxon>
        <taxon>Pseudomonas</taxon>
    </lineage>
</organism>
<protein>
    <submittedName>
        <fullName evidence="1">Uncharacterized protein</fullName>
    </submittedName>
</protein>
<dbReference type="AlphaFoldDB" id="A0A653E034"/>
<accession>A0A653E034</accession>
<name>A0A653E034_9PSED</name>
<sequence length="56" mass="6294">MGLSGLFHPFIVLLNSPFLSETMMRSLLHRVVAQADQLHVNLQRGRGECVMATSRK</sequence>
<dbReference type="EMBL" id="LR215729">
    <property type="protein sequence ID" value="VEV95996.1"/>
    <property type="molecule type" value="Genomic_DNA"/>
</dbReference>
<evidence type="ECO:0000313" key="1">
    <source>
        <dbReference type="EMBL" id="VEV95996.1"/>
    </source>
</evidence>
<reference evidence="1" key="1">
    <citation type="submission" date="2019-02" db="EMBL/GenBank/DDBJ databases">
        <authorList>
            <consortium name="Genoscope - CEA"/>
            <person name="William W."/>
        </authorList>
    </citation>
    <scope>NUCLEOTIDE SEQUENCE [LARGE SCALE GENOMIC DNA]</scope>
    <source>
        <strain evidence="1">YSy11</strain>
    </source>
</reference>